<feature type="compositionally biased region" description="Gly residues" evidence="1">
    <location>
        <begin position="167"/>
        <end position="192"/>
    </location>
</feature>
<reference evidence="4" key="1">
    <citation type="journal article" date="2016" name="Nat. Commun.">
        <title>The Gonium pectorale genome demonstrates co-option of cell cycle regulation during the evolution of multicellularity.</title>
        <authorList>
            <person name="Hanschen E.R."/>
            <person name="Marriage T.N."/>
            <person name="Ferris P.J."/>
            <person name="Hamaji T."/>
            <person name="Toyoda A."/>
            <person name="Fujiyama A."/>
            <person name="Neme R."/>
            <person name="Noguchi H."/>
            <person name="Minakuchi Y."/>
            <person name="Suzuki M."/>
            <person name="Kawai-Toyooka H."/>
            <person name="Smith D.R."/>
            <person name="Sparks H."/>
            <person name="Anderson J."/>
            <person name="Bakaric R."/>
            <person name="Luria V."/>
            <person name="Karger A."/>
            <person name="Kirschner M.W."/>
            <person name="Durand P.M."/>
            <person name="Michod R.E."/>
            <person name="Nozaki H."/>
            <person name="Olson B.J."/>
        </authorList>
    </citation>
    <scope>NUCLEOTIDE SEQUENCE [LARGE SCALE GENOMIC DNA]</scope>
    <source>
        <strain evidence="4">NIES-2863</strain>
    </source>
</reference>
<evidence type="ECO:0000256" key="1">
    <source>
        <dbReference type="SAM" id="MobiDB-lite"/>
    </source>
</evidence>
<dbReference type="Gene3D" id="1.25.40.420">
    <property type="match status" value="1"/>
</dbReference>
<feature type="domain" description="BACK" evidence="2">
    <location>
        <begin position="449"/>
        <end position="510"/>
    </location>
</feature>
<comment type="caution">
    <text evidence="3">The sequence shown here is derived from an EMBL/GenBank/DDBJ whole genome shotgun (WGS) entry which is preliminary data.</text>
</comment>
<keyword evidence="4" id="KW-1185">Reference proteome</keyword>
<proteinExistence type="predicted"/>
<dbReference type="PANTHER" id="PTHR40903:SF1">
    <property type="entry name" value="HYPHALLY REGULATED CELL WALL PROTEIN 3"/>
    <property type="match status" value="1"/>
</dbReference>
<evidence type="ECO:0000259" key="2">
    <source>
        <dbReference type="Pfam" id="PF07707"/>
    </source>
</evidence>
<dbReference type="Gene3D" id="3.30.710.10">
    <property type="entry name" value="Potassium Channel Kv1.1, Chain A"/>
    <property type="match status" value="1"/>
</dbReference>
<evidence type="ECO:0000313" key="4">
    <source>
        <dbReference type="Proteomes" id="UP000075714"/>
    </source>
</evidence>
<organism evidence="3 4">
    <name type="scientific">Gonium pectorale</name>
    <name type="common">Green alga</name>
    <dbReference type="NCBI Taxonomy" id="33097"/>
    <lineage>
        <taxon>Eukaryota</taxon>
        <taxon>Viridiplantae</taxon>
        <taxon>Chlorophyta</taxon>
        <taxon>core chlorophytes</taxon>
        <taxon>Chlorophyceae</taxon>
        <taxon>CS clade</taxon>
        <taxon>Chlamydomonadales</taxon>
        <taxon>Volvocaceae</taxon>
        <taxon>Gonium</taxon>
    </lineage>
</organism>
<gene>
    <name evidence="3" type="ORF">GPECTOR_23g116</name>
</gene>
<dbReference type="InterPro" id="IPR011333">
    <property type="entry name" value="SKP1/BTB/POZ_sf"/>
</dbReference>
<dbReference type="InterPro" id="IPR011705">
    <property type="entry name" value="BACK"/>
</dbReference>
<feature type="compositionally biased region" description="Gly residues" evidence="1">
    <location>
        <begin position="655"/>
        <end position="666"/>
    </location>
</feature>
<feature type="region of interest" description="Disordered" evidence="1">
    <location>
        <begin position="153"/>
        <end position="192"/>
    </location>
</feature>
<feature type="region of interest" description="Disordered" evidence="1">
    <location>
        <begin position="644"/>
        <end position="666"/>
    </location>
</feature>
<dbReference type="Proteomes" id="UP000075714">
    <property type="component" value="Unassembled WGS sequence"/>
</dbReference>
<feature type="compositionally biased region" description="Low complexity" evidence="1">
    <location>
        <begin position="714"/>
        <end position="729"/>
    </location>
</feature>
<feature type="region of interest" description="Disordered" evidence="1">
    <location>
        <begin position="93"/>
        <end position="123"/>
    </location>
</feature>
<name>A0A150GGR7_GONPE</name>
<sequence length="741" mass="73687">MNSSVAARIGALFGREEASDCALHFYLSPDETGCAPAPRIAPAAAAPLPHDPPSAFPGPSDLSTAHKPPSAIATVYDGPTSQLSDTRACEASEAGHLHPQATGACADNADSGGGIDKPGPRMIRSPLPAHRLVLWTGSELFRAQLSRWTLAHHGSGKSARPWERSGSNGGSAGADGGSGGSADNGSGSGWGGGGRSIVQLRVPLGSDRDLPSALAAVQFMYTGQVAWPETTDRGGDGGPGGVINGSCADTCDGDDDVCARVAWLLSVRRLAEYLQVDGCAEACDELLLGVLAPEPRPSCHGTACGGGGPSAVQRVSRPPASGGSSSLLAAPPAVVAAASRSGSITVGSSCSSGGGSSGANAAPGAAPAYVNPPASASLGTLIAVLRFAETCCPADCVGGGSGAAATTATTTTTTTSFSRVVAACQRHLTAHFGDALAVLNTPRLRRALAGLPACALEALLRSDSLRADSESSVAHLLADWLAANPQTPPERMAALCRCVRVAHLSRAYLAFVLPGAPWWPMGHREQILALHLATAPQAERQALADHMTSSLELDEVPVGEGAGGSGGGSGGGGACADPWVADLTAPQRPPCAATLAFRWTVSVQALLEAMDKGGDATAEFEGGLPAVAAGGLEWSVFVSPVRPRPAARPTPGVSGSSGVGMSSGGGSGASGPLAGVYLRCQVPHVVEFGVATRTAMASLPPPVTAGAGNGGSDSGASGSSSSGSSSPASLNHALLTSHGCL</sequence>
<dbReference type="OrthoDB" id="10631024at2759"/>
<dbReference type="PANTHER" id="PTHR40903">
    <property type="entry name" value="GLYCINE-RICH CELL WALL STRUCTURAL PROTEIN 1-LIKE"/>
    <property type="match status" value="1"/>
</dbReference>
<accession>A0A150GGR7</accession>
<dbReference type="Pfam" id="PF07707">
    <property type="entry name" value="BACK"/>
    <property type="match status" value="1"/>
</dbReference>
<dbReference type="AlphaFoldDB" id="A0A150GGR7"/>
<feature type="region of interest" description="Disordered" evidence="1">
    <location>
        <begin position="701"/>
        <end position="730"/>
    </location>
</feature>
<dbReference type="EMBL" id="LSYV01000024">
    <property type="protein sequence ID" value="KXZ49028.1"/>
    <property type="molecule type" value="Genomic_DNA"/>
</dbReference>
<protein>
    <recommendedName>
        <fullName evidence="2">BACK domain-containing protein</fullName>
    </recommendedName>
</protein>
<evidence type="ECO:0000313" key="3">
    <source>
        <dbReference type="EMBL" id="KXZ49028.1"/>
    </source>
</evidence>